<dbReference type="CDD" id="cd00200">
    <property type="entry name" value="WD40"/>
    <property type="match status" value="2"/>
</dbReference>
<dbReference type="PROSITE" id="PS50082">
    <property type="entry name" value="WD_REPEATS_2"/>
    <property type="match status" value="12"/>
</dbReference>
<dbReference type="PRINTS" id="PR00320">
    <property type="entry name" value="GPROTEINBRPT"/>
</dbReference>
<evidence type="ECO:0000313" key="6">
    <source>
        <dbReference type="Proteomes" id="UP000023152"/>
    </source>
</evidence>
<feature type="repeat" description="WD" evidence="3">
    <location>
        <begin position="455"/>
        <end position="496"/>
    </location>
</feature>
<dbReference type="InterPro" id="IPR036322">
    <property type="entry name" value="WD40_repeat_dom_sf"/>
</dbReference>
<dbReference type="EMBL" id="ASPP01003242">
    <property type="protein sequence ID" value="ETO33633.1"/>
    <property type="molecule type" value="Genomic_DNA"/>
</dbReference>
<feature type="repeat" description="WD" evidence="3">
    <location>
        <begin position="623"/>
        <end position="655"/>
    </location>
</feature>
<dbReference type="PROSITE" id="PS00678">
    <property type="entry name" value="WD_REPEATS_1"/>
    <property type="match status" value="7"/>
</dbReference>
<feature type="repeat" description="WD" evidence="3">
    <location>
        <begin position="420"/>
        <end position="454"/>
    </location>
</feature>
<proteinExistence type="predicted"/>
<dbReference type="PANTHER" id="PTHR19848">
    <property type="entry name" value="WD40 REPEAT PROTEIN"/>
    <property type="match status" value="1"/>
</dbReference>
<feature type="repeat" description="WD" evidence="3">
    <location>
        <begin position="812"/>
        <end position="853"/>
    </location>
</feature>
<dbReference type="InterPro" id="IPR001680">
    <property type="entry name" value="WD40_rpt"/>
</dbReference>
<sequence>MMEEPFLLRMILTVLPLLTKQHSIGTKISKAQVYEAFNEQWIDVHVKNISNKLSELRIQTNQKKIKFAFQQYCQDLGFEMLIQGNQVATENDYKEHENNNNWSKLDPIMEMDEKKIELKTNEDTVIKTKDVWEQYFNGDSIAKYVLRRVGDNKYQFLHKSCQEYYAAQKIIFDIISWKPDIVTVDNQQFQQQFETHAEQLSINCRLLNEELGIIQFIADRIHDNQSIFVNLKSRLFRIIESSKNSSRVSIAAANAATILNVARVSMNNLNWNKINISKAILDHAFLEGTSFKEAILDNVSFFRACLNCANFTKTSVNQINFGEYGYLKGHNNHVTSVQFSSDGKRIISGSYDKTIRFWDASSGNQIHLLKANSGHSNRVHSAQFSPDGNKIVSTSWNDTVRLWDVLSGKQLKSFEGLPFVYSVQFSLDSNKILCGSYDGIIQLFDISSGEQILSLKAHYGAVNCARFSPDGSKIVSCSKDRTVRLWDVLSGKQLQSFEGHLDDVFSVDFSPDGNIIASGSEDRTIRLWNASSGKQLQFLEGHSKSVKCVRFSPDGNRLVSGSDDQTIRLWDISFGKRLQSLEGHSNNVFSVELSPDGNRVISGSMDKTVRLWDASSGKQLQSLEGHSDFVTSVHFSADGSKIVSGSSDRTIQVWDAFLGNIFYRYMVIHMYYSIVGCIIREPTFIFKGHSDIVYSVRFSPDGSKIVSGSEDKTIRLWDPLSGKQLLILEGHSSIVYSVQFSPDGNRIVSGSADKTIRLWDVSSGKQLLSLKGHFDVVYSVNISSDGEKIVSSSADKTIRLWDALSGKQLQCLEGHLKAVRCAHLSFDGNKIVSGSWDTTIRLWSLSSTRDDISSNSSLIHPSADDKQPLSDVQNGKSFSCKCIWQGGSCLSLTGSTWKDAKGLTLLQKSVVERYGGAL</sequence>
<evidence type="ECO:0000313" key="5">
    <source>
        <dbReference type="EMBL" id="ETO33633.1"/>
    </source>
</evidence>
<feature type="repeat" description="WD" evidence="3">
    <location>
        <begin position="728"/>
        <end position="769"/>
    </location>
</feature>
<feature type="repeat" description="WD" evidence="3">
    <location>
        <begin position="327"/>
        <end position="368"/>
    </location>
</feature>
<keyword evidence="1 3" id="KW-0853">WD repeat</keyword>
<keyword evidence="2" id="KW-0677">Repeat</keyword>
<gene>
    <name evidence="5" type="ORF">RFI_03469</name>
</gene>
<comment type="caution">
    <text evidence="5">The sequence shown here is derived from an EMBL/GenBank/DDBJ whole genome shotgun (WGS) entry which is preliminary data.</text>
</comment>
<dbReference type="SUPFAM" id="SSF141571">
    <property type="entry name" value="Pentapeptide repeat-like"/>
    <property type="match status" value="1"/>
</dbReference>
<evidence type="ECO:0000256" key="3">
    <source>
        <dbReference type="PROSITE-ProRule" id="PRU00221"/>
    </source>
</evidence>
<feature type="repeat" description="WD" evidence="3">
    <location>
        <begin position="686"/>
        <end position="727"/>
    </location>
</feature>
<dbReference type="InterPro" id="IPR015943">
    <property type="entry name" value="WD40/YVTN_repeat-like_dom_sf"/>
</dbReference>
<name>X6P694_RETFI</name>
<organism evidence="5 6">
    <name type="scientific">Reticulomyxa filosa</name>
    <dbReference type="NCBI Taxonomy" id="46433"/>
    <lineage>
        <taxon>Eukaryota</taxon>
        <taxon>Sar</taxon>
        <taxon>Rhizaria</taxon>
        <taxon>Retaria</taxon>
        <taxon>Foraminifera</taxon>
        <taxon>Monothalamids</taxon>
        <taxon>Reticulomyxidae</taxon>
        <taxon>Reticulomyxa</taxon>
    </lineage>
</organism>
<protein>
    <submittedName>
        <fullName evidence="5">Mycorrhiza-induced NACHT/WD-repeat protein</fullName>
    </submittedName>
</protein>
<dbReference type="Gene3D" id="2.130.10.10">
    <property type="entry name" value="YVTN repeat-like/Quinoprotein amine dehydrogenase"/>
    <property type="match status" value="5"/>
</dbReference>
<feature type="repeat" description="WD" evidence="3">
    <location>
        <begin position="581"/>
        <end position="622"/>
    </location>
</feature>
<feature type="repeat" description="WD" evidence="3">
    <location>
        <begin position="539"/>
        <end position="580"/>
    </location>
</feature>
<dbReference type="OMA" id="WNKINIS"/>
<feature type="repeat" description="WD" evidence="3">
    <location>
        <begin position="770"/>
        <end position="811"/>
    </location>
</feature>
<dbReference type="PROSITE" id="PS50294">
    <property type="entry name" value="WD_REPEATS_REGION"/>
    <property type="match status" value="11"/>
</dbReference>
<feature type="repeat" description="WD" evidence="3">
    <location>
        <begin position="372"/>
        <end position="413"/>
    </location>
</feature>
<dbReference type="SMART" id="SM00320">
    <property type="entry name" value="WD40"/>
    <property type="match status" value="12"/>
</dbReference>
<evidence type="ECO:0000256" key="2">
    <source>
        <dbReference type="ARBA" id="ARBA00022737"/>
    </source>
</evidence>
<dbReference type="AlphaFoldDB" id="X6P694"/>
<keyword evidence="6" id="KW-1185">Reference proteome</keyword>
<dbReference type="Proteomes" id="UP000023152">
    <property type="component" value="Unassembled WGS sequence"/>
</dbReference>
<dbReference type="InterPro" id="IPR019775">
    <property type="entry name" value="WD40_repeat_CS"/>
</dbReference>
<feature type="region of interest" description="Disordered" evidence="4">
    <location>
        <begin position="850"/>
        <end position="870"/>
    </location>
</feature>
<accession>X6P694</accession>
<dbReference type="PANTHER" id="PTHR19848:SF8">
    <property type="entry name" value="F-BOX AND WD REPEAT DOMAIN CONTAINING 7"/>
    <property type="match status" value="1"/>
</dbReference>
<evidence type="ECO:0000256" key="4">
    <source>
        <dbReference type="SAM" id="MobiDB-lite"/>
    </source>
</evidence>
<reference evidence="5 6" key="1">
    <citation type="journal article" date="2013" name="Curr. Biol.">
        <title>The Genome of the Foraminiferan Reticulomyxa filosa.</title>
        <authorList>
            <person name="Glockner G."/>
            <person name="Hulsmann N."/>
            <person name="Schleicher M."/>
            <person name="Noegel A.A."/>
            <person name="Eichinger L."/>
            <person name="Gallinger C."/>
            <person name="Pawlowski J."/>
            <person name="Sierra R."/>
            <person name="Euteneuer U."/>
            <person name="Pillet L."/>
            <person name="Moustafa A."/>
            <person name="Platzer M."/>
            <person name="Groth M."/>
            <person name="Szafranski K."/>
            <person name="Schliwa M."/>
        </authorList>
    </citation>
    <scope>NUCLEOTIDE SEQUENCE [LARGE SCALE GENOMIC DNA]</scope>
</reference>
<dbReference type="InterPro" id="IPR020472">
    <property type="entry name" value="WD40_PAC1"/>
</dbReference>
<dbReference type="SUPFAM" id="SSF50978">
    <property type="entry name" value="WD40 repeat-like"/>
    <property type="match status" value="2"/>
</dbReference>
<feature type="repeat" description="WD" evidence="3">
    <location>
        <begin position="497"/>
        <end position="538"/>
    </location>
</feature>
<dbReference type="Gene3D" id="2.160.20.80">
    <property type="entry name" value="E3 ubiquitin-protein ligase SopA"/>
    <property type="match status" value="1"/>
</dbReference>
<evidence type="ECO:0000256" key="1">
    <source>
        <dbReference type="ARBA" id="ARBA00022574"/>
    </source>
</evidence>
<dbReference type="Pfam" id="PF00400">
    <property type="entry name" value="WD40"/>
    <property type="match status" value="12"/>
</dbReference>